<dbReference type="PANTHER" id="PTHR19278">
    <property type="entry name" value="OROTATE PHOSPHORIBOSYLTRANSFERASE"/>
    <property type="match status" value="1"/>
</dbReference>
<dbReference type="AlphaFoldDB" id="A0A554LJA0"/>
<evidence type="ECO:0000256" key="1">
    <source>
        <dbReference type="ARBA" id="ARBA00004725"/>
    </source>
</evidence>
<dbReference type="CDD" id="cd06223">
    <property type="entry name" value="PRTases_typeI"/>
    <property type="match status" value="1"/>
</dbReference>
<gene>
    <name evidence="4" type="ORF">CEN89_369</name>
</gene>
<dbReference type="GO" id="GO:0006222">
    <property type="term" value="P:UMP biosynthetic process"/>
    <property type="evidence" value="ECO:0007669"/>
    <property type="project" value="TreeGrafter"/>
</dbReference>
<organism evidence="4 5">
    <name type="scientific">Candidatus Berkelbacteria bacterium Licking1014_7</name>
    <dbReference type="NCBI Taxonomy" id="2017147"/>
    <lineage>
        <taxon>Bacteria</taxon>
        <taxon>Candidatus Berkelbacteria</taxon>
    </lineage>
</organism>
<dbReference type="InterPro" id="IPR000836">
    <property type="entry name" value="PRTase_dom"/>
</dbReference>
<evidence type="ECO:0000256" key="2">
    <source>
        <dbReference type="ARBA" id="ARBA00022975"/>
    </source>
</evidence>
<reference evidence="4 5" key="1">
    <citation type="submission" date="2017-07" db="EMBL/GenBank/DDBJ databases">
        <title>Mechanisms for carbon and nitrogen cycling indicate functional differentiation within the Candidate Phyla Radiation.</title>
        <authorList>
            <person name="Danczak R.E."/>
            <person name="Johnston M.D."/>
            <person name="Kenah C."/>
            <person name="Slattery M."/>
            <person name="Wrighton K.C."/>
            <person name="Wilkins M.J."/>
        </authorList>
    </citation>
    <scope>NUCLEOTIDE SEQUENCE [LARGE SCALE GENOMIC DNA]</scope>
    <source>
        <strain evidence="4">Licking1014_7</strain>
    </source>
</reference>
<dbReference type="GO" id="GO:0004588">
    <property type="term" value="F:orotate phosphoribosyltransferase activity"/>
    <property type="evidence" value="ECO:0007669"/>
    <property type="project" value="TreeGrafter"/>
</dbReference>
<keyword evidence="4" id="KW-0328">Glycosyltransferase</keyword>
<dbReference type="EMBL" id="VMGK01000010">
    <property type="protein sequence ID" value="TSC92927.1"/>
    <property type="molecule type" value="Genomic_DNA"/>
</dbReference>
<evidence type="ECO:0000259" key="3">
    <source>
        <dbReference type="Pfam" id="PF00156"/>
    </source>
</evidence>
<keyword evidence="2" id="KW-0665">Pyrimidine biosynthesis</keyword>
<comment type="pathway">
    <text evidence="1">Pyrimidine metabolism; UMP biosynthesis via de novo pathway.</text>
</comment>
<keyword evidence="4" id="KW-0808">Transferase</keyword>
<sequence>MEKVNTEETGLMVLQAKAVDIRNVPSKVTNEEVEKLPLENQPFLYASGNWGPGYVMIKGLVGRKETIKFLTQQLALKILEITSPMTSPVDFVAGNVSGGVIPAWLLSEELETLLGRTVPFVYIREARKKGGQKELVTGIANNPEIPAGANGLVVEELVNFAQTTCNGADALRDAGYSVTHAATILFYDNPEAIKALKAHGIEMIYLFTLPDLLTVAEKHQTHPQEAIDGYREFLKDPLGWQAKRGLEPRKEGGTQ</sequence>
<evidence type="ECO:0000313" key="5">
    <source>
        <dbReference type="Proteomes" id="UP000315689"/>
    </source>
</evidence>
<dbReference type="Gene3D" id="3.40.50.2020">
    <property type="match status" value="1"/>
</dbReference>
<accession>A0A554LJA0</accession>
<dbReference type="InterPro" id="IPR029057">
    <property type="entry name" value="PRTase-like"/>
</dbReference>
<protein>
    <submittedName>
        <fullName evidence="4">Orotate phosphoribosyltransferase</fullName>
    </submittedName>
</protein>
<proteinExistence type="predicted"/>
<dbReference type="Proteomes" id="UP000315689">
    <property type="component" value="Unassembled WGS sequence"/>
</dbReference>
<feature type="domain" description="Phosphoribosyltransferase" evidence="3">
    <location>
        <begin position="90"/>
        <end position="199"/>
    </location>
</feature>
<dbReference type="PANTHER" id="PTHR19278:SF9">
    <property type="entry name" value="URIDINE 5'-MONOPHOSPHATE SYNTHASE"/>
    <property type="match status" value="1"/>
</dbReference>
<evidence type="ECO:0000313" key="4">
    <source>
        <dbReference type="EMBL" id="TSC92927.1"/>
    </source>
</evidence>
<dbReference type="SUPFAM" id="SSF53271">
    <property type="entry name" value="PRTase-like"/>
    <property type="match status" value="1"/>
</dbReference>
<dbReference type="GO" id="GO:0019856">
    <property type="term" value="P:pyrimidine nucleobase biosynthetic process"/>
    <property type="evidence" value="ECO:0007669"/>
    <property type="project" value="TreeGrafter"/>
</dbReference>
<comment type="caution">
    <text evidence="4">The sequence shown here is derived from an EMBL/GenBank/DDBJ whole genome shotgun (WGS) entry which is preliminary data.</text>
</comment>
<name>A0A554LJA0_9BACT</name>
<dbReference type="Pfam" id="PF00156">
    <property type="entry name" value="Pribosyltran"/>
    <property type="match status" value="1"/>
</dbReference>